<reference evidence="2 3" key="1">
    <citation type="submission" date="2016-03" db="EMBL/GenBank/DDBJ databases">
        <authorList>
            <person name="Ploux O."/>
        </authorList>
    </citation>
    <scope>NUCLEOTIDE SEQUENCE [LARGE SCALE GENOMIC DNA]</scope>
    <source>
        <strain evidence="2 3">UAMH 11012</strain>
    </source>
</reference>
<organism evidence="2 3">
    <name type="scientific">Phialocephala subalpina</name>
    <dbReference type="NCBI Taxonomy" id="576137"/>
    <lineage>
        <taxon>Eukaryota</taxon>
        <taxon>Fungi</taxon>
        <taxon>Dikarya</taxon>
        <taxon>Ascomycota</taxon>
        <taxon>Pezizomycotina</taxon>
        <taxon>Leotiomycetes</taxon>
        <taxon>Helotiales</taxon>
        <taxon>Mollisiaceae</taxon>
        <taxon>Phialocephala</taxon>
        <taxon>Phialocephala fortinii species complex</taxon>
    </lineage>
</organism>
<feature type="compositionally biased region" description="Acidic residues" evidence="1">
    <location>
        <begin position="510"/>
        <end position="524"/>
    </location>
</feature>
<keyword evidence="3" id="KW-1185">Reference proteome</keyword>
<feature type="region of interest" description="Disordered" evidence="1">
    <location>
        <begin position="113"/>
        <end position="155"/>
    </location>
</feature>
<feature type="compositionally biased region" description="Basic and acidic residues" evidence="1">
    <location>
        <begin position="241"/>
        <end position="256"/>
    </location>
</feature>
<evidence type="ECO:0000313" key="2">
    <source>
        <dbReference type="EMBL" id="CZR63899.1"/>
    </source>
</evidence>
<feature type="compositionally biased region" description="Polar residues" evidence="1">
    <location>
        <begin position="128"/>
        <end position="139"/>
    </location>
</feature>
<accession>A0A1L7XFS8</accession>
<dbReference type="STRING" id="576137.A0A1L7XFS8"/>
<gene>
    <name evidence="2" type="ORF">PAC_13796</name>
</gene>
<name>A0A1L7XFS8_9HELO</name>
<feature type="compositionally biased region" description="Basic and acidic residues" evidence="1">
    <location>
        <begin position="459"/>
        <end position="474"/>
    </location>
</feature>
<feature type="region of interest" description="Disordered" evidence="1">
    <location>
        <begin position="241"/>
        <end position="303"/>
    </location>
</feature>
<feature type="compositionally biased region" description="Basic and acidic residues" evidence="1">
    <location>
        <begin position="881"/>
        <end position="902"/>
    </location>
</feature>
<evidence type="ECO:0000313" key="3">
    <source>
        <dbReference type="Proteomes" id="UP000184330"/>
    </source>
</evidence>
<feature type="compositionally biased region" description="Polar residues" evidence="1">
    <location>
        <begin position="389"/>
        <end position="409"/>
    </location>
</feature>
<feature type="compositionally biased region" description="Polar residues" evidence="1">
    <location>
        <begin position="1"/>
        <end position="11"/>
    </location>
</feature>
<feature type="compositionally biased region" description="Low complexity" evidence="1">
    <location>
        <begin position="561"/>
        <end position="598"/>
    </location>
</feature>
<feature type="region of interest" description="Disordered" evidence="1">
    <location>
        <begin position="876"/>
        <end position="902"/>
    </location>
</feature>
<feature type="region of interest" description="Disordered" evidence="1">
    <location>
        <begin position="561"/>
        <end position="694"/>
    </location>
</feature>
<protein>
    <submittedName>
        <fullName evidence="2">Uncharacterized protein</fullName>
    </submittedName>
</protein>
<feature type="compositionally biased region" description="Polar residues" evidence="1">
    <location>
        <begin position="488"/>
        <end position="503"/>
    </location>
</feature>
<feature type="compositionally biased region" description="Low complexity" evidence="1">
    <location>
        <begin position="608"/>
        <end position="649"/>
    </location>
</feature>
<proteinExistence type="predicted"/>
<feature type="region of interest" description="Disordered" evidence="1">
    <location>
        <begin position="726"/>
        <end position="746"/>
    </location>
</feature>
<evidence type="ECO:0000256" key="1">
    <source>
        <dbReference type="SAM" id="MobiDB-lite"/>
    </source>
</evidence>
<feature type="region of interest" description="Disordered" evidence="1">
    <location>
        <begin position="1"/>
        <end position="88"/>
    </location>
</feature>
<feature type="region of interest" description="Disordered" evidence="1">
    <location>
        <begin position="381"/>
        <end position="548"/>
    </location>
</feature>
<feature type="compositionally biased region" description="Basic and acidic residues" evidence="1">
    <location>
        <begin position="33"/>
        <end position="46"/>
    </location>
</feature>
<feature type="compositionally biased region" description="Basic and acidic residues" evidence="1">
    <location>
        <begin position="76"/>
        <end position="88"/>
    </location>
</feature>
<dbReference type="Proteomes" id="UP000184330">
    <property type="component" value="Unassembled WGS sequence"/>
</dbReference>
<feature type="compositionally biased region" description="Low complexity" evidence="1">
    <location>
        <begin position="414"/>
        <end position="431"/>
    </location>
</feature>
<dbReference type="OrthoDB" id="5404004at2759"/>
<sequence length="917" mass="98504">MVKSGTSSKSAWSHFGLGGRSRDVVVPSAPVRVSEDAQAKSIDKKAANLVEFNRQNRDRLPERPSTSAGPASSFAKRQDAEKRETKDDLHLFNPLAVHGRGTTFYNFPLPGSLPTPASSPKESAASLRKQSLTRPSTPESMEIRPAPATSTTMNVPGGEIGMALGSPSHAPAAWQEHPIETYIRHESPDQMDGSVDGSWENPTLKHKPSRWKKLGGIFGGGKKAQPAFYQLQPEGPQRAVEPEIGHFQEPASSEKRPKSRGRGWSNSTRRKNKPEMSRSNTLPAFDMSGVRGATGTPEITLEGGPLIENASKFAQKGNGLLDVDIPSIQMERYSIMFSGVLQKPQQTSSSLLARRQATLDKLKTVNEALASKEQEIEAKTKLLLPRRATSPSATKTQSPAFSLFPSTPSRTRDLSPSSRSLHRPSGSLHRSNTSPAALSPSRPTFAPGLDNETHAQIMGKEHGRTSPEKRRDQQTRANTLKNEGARPSTASPTPKPSQWSSEKSVLALDDNSDDEDEEEDEEIVEIEREDTYDPAPLPMKPKLVEPDWQIINPPHAHAYAHATAASVSGSSTSGSSHSTSQSTSSSVSTPPSTGLPVKPNVPSPPLVSVPSPQAQAREARARAASVARPTTTRSRSATTTSSTIPRSSPQPMPETIDSPTLHPDPMPSVAATISPPLNLTKPGRTAEDEEETEARLKSLADVSIARQISVSRQQRQLLVPIKTSLKSASSNGSLKRSPGPLSAGGNGNGASIVNVGKVASPLSAVAVAAQEEHERASSPMSHREGPRIENLKLDTKKPGEKSTERLVEGVKPSTPTLVVVGDERENGWAGATQKLKTANVGLAERRRMLAQNAAGNGDHSAGHVNVHSHAMGEISVGLTVSRDHERGERGARQRELRDLQNRKSERVVVERVSVASN</sequence>
<dbReference type="EMBL" id="FJOG01000025">
    <property type="protein sequence ID" value="CZR63899.1"/>
    <property type="molecule type" value="Genomic_DNA"/>
</dbReference>
<dbReference type="AlphaFoldDB" id="A0A1L7XFS8"/>